<protein>
    <submittedName>
        <fullName evidence="1">Uncharacterized protein</fullName>
    </submittedName>
</protein>
<proteinExistence type="predicted"/>
<organism evidence="1 2">
    <name type="scientific">Lachnospira eligens</name>
    <dbReference type="NCBI Taxonomy" id="39485"/>
    <lineage>
        <taxon>Bacteria</taxon>
        <taxon>Bacillati</taxon>
        <taxon>Bacillota</taxon>
        <taxon>Clostridia</taxon>
        <taxon>Lachnospirales</taxon>
        <taxon>Lachnospiraceae</taxon>
        <taxon>Lachnospira</taxon>
    </lineage>
</organism>
<dbReference type="AlphaFoldDB" id="A0A174YQ35"/>
<evidence type="ECO:0000313" key="1">
    <source>
        <dbReference type="EMBL" id="CUQ77234.1"/>
    </source>
</evidence>
<name>A0A174YQ35_9FIRM</name>
<reference evidence="1 2" key="1">
    <citation type="submission" date="2015-09" db="EMBL/GenBank/DDBJ databases">
        <authorList>
            <consortium name="Pathogen Informatics"/>
        </authorList>
    </citation>
    <scope>NUCLEOTIDE SEQUENCE [LARGE SCALE GENOMIC DNA]</scope>
    <source>
        <strain evidence="1 2">2789STDY5834875</strain>
    </source>
</reference>
<accession>A0A174YQ35</accession>
<evidence type="ECO:0000313" key="2">
    <source>
        <dbReference type="Proteomes" id="UP000095621"/>
    </source>
</evidence>
<dbReference type="Proteomes" id="UP000095621">
    <property type="component" value="Unassembled WGS sequence"/>
</dbReference>
<gene>
    <name evidence="1" type="ORF">ERS852490_01460</name>
</gene>
<dbReference type="RefSeq" id="WP_055215615.1">
    <property type="nucleotide sequence ID" value="NZ_CZBU01000003.1"/>
</dbReference>
<dbReference type="EMBL" id="CZBU01000003">
    <property type="protein sequence ID" value="CUQ77234.1"/>
    <property type="molecule type" value="Genomic_DNA"/>
</dbReference>
<sequence>MKKEQRTQKIDEFLEKFDEMIKAANAIEDFKFEIGVTIHSRDSMVSDRVRTINGINEIFSKNDMKWSSSNA</sequence>